<feature type="compositionally biased region" description="Low complexity" evidence="1">
    <location>
        <begin position="23"/>
        <end position="56"/>
    </location>
</feature>
<accession>A0A165CCL6</accession>
<feature type="region of interest" description="Disordered" evidence="1">
    <location>
        <begin position="280"/>
        <end position="311"/>
    </location>
</feature>
<dbReference type="InParanoid" id="A0A165CCL6"/>
<evidence type="ECO:0000313" key="3">
    <source>
        <dbReference type="Proteomes" id="UP000077266"/>
    </source>
</evidence>
<sequence length="494" mass="53790">MYQRRDNEHSDSRSKPPDPGGTARASSASASNADRSAYFDASSGPSAASSSTGNAGDQTVMPAHPGNGLPADPFTSFLAQGAAHSSFAVPPPAENEPDAIELEDSPTFRLRHAEDMKHRVAELVMRYTKQFDVFDVKDYGDLLSVGEDGDKSTESISGTLAQRVDIIRSFRLRSKHLVQVASVGIAPYCFTVDLVGFFEHTTWKLVEIMEEAAAILPWCKEIDVSWHPQFEFALNNTYSTTGVAIRAFRHLRDTILNAAERTEIALRLLPEDAPITPIPPINGGVVTPYRASTPSDRTARQTPANGSKSVAASVRALTAKDLEAFRKLNASPPSSENFYTRPSRQKEMRRTSFAPGVETIAPLIDDGLTISGDDDQDGKQEDDWDQDDPEQTRFNLAPDTTHFFGDDVTTAMAAPPTFIPGGLPTDAATGSRAEVSHQLHVQQPTPGGPFDSVPPSGWTSYQYRTPAGRSHVSCHSHRSTLADRSLYLLFTPLF</sequence>
<feature type="region of interest" description="Disordered" evidence="1">
    <location>
        <begin position="327"/>
        <end position="394"/>
    </location>
</feature>
<feature type="compositionally biased region" description="Polar residues" evidence="1">
    <location>
        <begin position="331"/>
        <end position="342"/>
    </location>
</feature>
<dbReference type="Proteomes" id="UP000077266">
    <property type="component" value="Unassembled WGS sequence"/>
</dbReference>
<evidence type="ECO:0000313" key="2">
    <source>
        <dbReference type="EMBL" id="KZV82222.1"/>
    </source>
</evidence>
<feature type="compositionally biased region" description="Basic and acidic residues" evidence="1">
    <location>
        <begin position="1"/>
        <end position="16"/>
    </location>
</feature>
<reference evidence="2 3" key="1">
    <citation type="journal article" date="2016" name="Mol. Biol. Evol.">
        <title>Comparative Genomics of Early-Diverging Mushroom-Forming Fungi Provides Insights into the Origins of Lignocellulose Decay Capabilities.</title>
        <authorList>
            <person name="Nagy L.G."/>
            <person name="Riley R."/>
            <person name="Tritt A."/>
            <person name="Adam C."/>
            <person name="Daum C."/>
            <person name="Floudas D."/>
            <person name="Sun H."/>
            <person name="Yadav J.S."/>
            <person name="Pangilinan J."/>
            <person name="Larsson K.H."/>
            <person name="Matsuura K."/>
            <person name="Barry K."/>
            <person name="Labutti K."/>
            <person name="Kuo R."/>
            <person name="Ohm R.A."/>
            <person name="Bhattacharya S.S."/>
            <person name="Shirouzu T."/>
            <person name="Yoshinaga Y."/>
            <person name="Martin F.M."/>
            <person name="Grigoriev I.V."/>
            <person name="Hibbett D.S."/>
        </authorList>
    </citation>
    <scope>NUCLEOTIDE SEQUENCE [LARGE SCALE GENOMIC DNA]</scope>
    <source>
        <strain evidence="2 3">HHB12029</strain>
    </source>
</reference>
<dbReference type="EMBL" id="KV426338">
    <property type="protein sequence ID" value="KZV82222.1"/>
    <property type="molecule type" value="Genomic_DNA"/>
</dbReference>
<gene>
    <name evidence="2" type="ORF">EXIGLDRAFT_778846</name>
</gene>
<keyword evidence="3" id="KW-1185">Reference proteome</keyword>
<protein>
    <submittedName>
        <fullName evidence="2">Uncharacterized protein</fullName>
    </submittedName>
</protein>
<feature type="compositionally biased region" description="Acidic residues" evidence="1">
    <location>
        <begin position="372"/>
        <end position="389"/>
    </location>
</feature>
<name>A0A165CCL6_EXIGL</name>
<proteinExistence type="predicted"/>
<dbReference type="AlphaFoldDB" id="A0A165CCL6"/>
<feature type="compositionally biased region" description="Polar residues" evidence="1">
    <location>
        <begin position="290"/>
        <end position="310"/>
    </location>
</feature>
<feature type="region of interest" description="Disordered" evidence="1">
    <location>
        <begin position="1"/>
        <end position="75"/>
    </location>
</feature>
<evidence type="ECO:0000256" key="1">
    <source>
        <dbReference type="SAM" id="MobiDB-lite"/>
    </source>
</evidence>
<organism evidence="2 3">
    <name type="scientific">Exidia glandulosa HHB12029</name>
    <dbReference type="NCBI Taxonomy" id="1314781"/>
    <lineage>
        <taxon>Eukaryota</taxon>
        <taxon>Fungi</taxon>
        <taxon>Dikarya</taxon>
        <taxon>Basidiomycota</taxon>
        <taxon>Agaricomycotina</taxon>
        <taxon>Agaricomycetes</taxon>
        <taxon>Auriculariales</taxon>
        <taxon>Exidiaceae</taxon>
        <taxon>Exidia</taxon>
    </lineage>
</organism>